<evidence type="ECO:0000313" key="2">
    <source>
        <dbReference type="Proteomes" id="UP000027222"/>
    </source>
</evidence>
<dbReference type="Proteomes" id="UP000027222">
    <property type="component" value="Unassembled WGS sequence"/>
</dbReference>
<accession>A0A067T7T4</accession>
<evidence type="ECO:0000313" key="1">
    <source>
        <dbReference type="EMBL" id="KDR75048.1"/>
    </source>
</evidence>
<dbReference type="HOGENOM" id="CLU_2359883_0_0_1"/>
<organism evidence="1 2">
    <name type="scientific">Galerina marginata (strain CBS 339.88)</name>
    <dbReference type="NCBI Taxonomy" id="685588"/>
    <lineage>
        <taxon>Eukaryota</taxon>
        <taxon>Fungi</taxon>
        <taxon>Dikarya</taxon>
        <taxon>Basidiomycota</taxon>
        <taxon>Agaricomycotina</taxon>
        <taxon>Agaricomycetes</taxon>
        <taxon>Agaricomycetidae</taxon>
        <taxon>Agaricales</taxon>
        <taxon>Agaricineae</taxon>
        <taxon>Strophariaceae</taxon>
        <taxon>Galerina</taxon>
    </lineage>
</organism>
<name>A0A067T7T4_GALM3</name>
<reference evidence="2" key="1">
    <citation type="journal article" date="2014" name="Proc. Natl. Acad. Sci. U.S.A.">
        <title>Extensive sampling of basidiomycete genomes demonstrates inadequacy of the white-rot/brown-rot paradigm for wood decay fungi.</title>
        <authorList>
            <person name="Riley R."/>
            <person name="Salamov A.A."/>
            <person name="Brown D.W."/>
            <person name="Nagy L.G."/>
            <person name="Floudas D."/>
            <person name="Held B.W."/>
            <person name="Levasseur A."/>
            <person name="Lombard V."/>
            <person name="Morin E."/>
            <person name="Otillar R."/>
            <person name="Lindquist E.A."/>
            <person name="Sun H."/>
            <person name="LaButti K.M."/>
            <person name="Schmutz J."/>
            <person name="Jabbour D."/>
            <person name="Luo H."/>
            <person name="Baker S.E."/>
            <person name="Pisabarro A.G."/>
            <person name="Walton J.D."/>
            <person name="Blanchette R.A."/>
            <person name="Henrissat B."/>
            <person name="Martin F."/>
            <person name="Cullen D."/>
            <person name="Hibbett D.S."/>
            <person name="Grigoriev I.V."/>
        </authorList>
    </citation>
    <scope>NUCLEOTIDE SEQUENCE [LARGE SCALE GENOMIC DNA]</scope>
    <source>
        <strain evidence="2">CBS 339.88</strain>
    </source>
</reference>
<dbReference type="AlphaFoldDB" id="A0A067T7T4"/>
<proteinExistence type="predicted"/>
<keyword evidence="2" id="KW-1185">Reference proteome</keyword>
<dbReference type="EMBL" id="KL142381">
    <property type="protein sequence ID" value="KDR75048.1"/>
    <property type="molecule type" value="Genomic_DNA"/>
</dbReference>
<gene>
    <name evidence="1" type="ORF">GALMADRAFT_248908</name>
</gene>
<protein>
    <submittedName>
        <fullName evidence="1">Uncharacterized protein</fullName>
    </submittedName>
</protein>
<sequence>MLASGSALCCSCCLPSSFSYQETSTRKAAAVATMTTGSSRSYNDNNNVPAIQQRLRRCVRNSQSGAGVQWDCGQRGYRLSGRQIPRKRNIEIHDGY</sequence>